<protein>
    <submittedName>
        <fullName evidence="1">Uncharacterized protein</fullName>
    </submittedName>
</protein>
<gene>
    <name evidence="1" type="ORF">SDC9_173607</name>
</gene>
<accession>A0A645GR77</accession>
<evidence type="ECO:0000313" key="1">
    <source>
        <dbReference type="EMBL" id="MPN26183.1"/>
    </source>
</evidence>
<dbReference type="AlphaFoldDB" id="A0A645GR77"/>
<sequence length="75" mass="7781">MLDLSRQSGSDLELANGFGQSGGKGVVDAVLHQQAVGTHAGLTGVAVLRRHGTSDRGVEVGIVEHDEWGVAAKFQ</sequence>
<reference evidence="1" key="1">
    <citation type="submission" date="2019-08" db="EMBL/GenBank/DDBJ databases">
        <authorList>
            <person name="Kucharzyk K."/>
            <person name="Murdoch R.W."/>
            <person name="Higgins S."/>
            <person name="Loffler F."/>
        </authorList>
    </citation>
    <scope>NUCLEOTIDE SEQUENCE</scope>
</reference>
<name>A0A645GR77_9ZZZZ</name>
<comment type="caution">
    <text evidence="1">The sequence shown here is derived from an EMBL/GenBank/DDBJ whole genome shotgun (WGS) entry which is preliminary data.</text>
</comment>
<proteinExistence type="predicted"/>
<dbReference type="EMBL" id="VSSQ01075631">
    <property type="protein sequence ID" value="MPN26183.1"/>
    <property type="molecule type" value="Genomic_DNA"/>
</dbReference>
<organism evidence="1">
    <name type="scientific">bioreactor metagenome</name>
    <dbReference type="NCBI Taxonomy" id="1076179"/>
    <lineage>
        <taxon>unclassified sequences</taxon>
        <taxon>metagenomes</taxon>
        <taxon>ecological metagenomes</taxon>
    </lineage>
</organism>